<dbReference type="InterPro" id="IPR009056">
    <property type="entry name" value="Cyt_c-like_dom"/>
</dbReference>
<dbReference type="AlphaFoldDB" id="A0A640WIK7"/>
<proteinExistence type="predicted"/>
<dbReference type="Pfam" id="PF13442">
    <property type="entry name" value="Cytochrome_CBB3"/>
    <property type="match status" value="1"/>
</dbReference>
<evidence type="ECO:0000256" key="3">
    <source>
        <dbReference type="ARBA" id="ARBA00023004"/>
    </source>
</evidence>
<gene>
    <name evidence="6" type="ORF">F0A16_00820</name>
</gene>
<keyword evidence="3 4" id="KW-0408">Iron</keyword>
<dbReference type="Gene3D" id="3.30.365.10">
    <property type="entry name" value="Aldehyde oxidase/xanthine dehydrogenase, molybdopterin binding domain"/>
    <property type="match status" value="1"/>
</dbReference>
<evidence type="ECO:0000259" key="5">
    <source>
        <dbReference type="PROSITE" id="PS51007"/>
    </source>
</evidence>
<evidence type="ECO:0000256" key="2">
    <source>
        <dbReference type="ARBA" id="ARBA00022723"/>
    </source>
</evidence>
<dbReference type="Gene3D" id="1.10.760.10">
    <property type="entry name" value="Cytochrome c-like domain"/>
    <property type="match status" value="3"/>
</dbReference>
<evidence type="ECO:0000313" key="7">
    <source>
        <dbReference type="Proteomes" id="UP000466024"/>
    </source>
</evidence>
<dbReference type="InterPro" id="IPR036909">
    <property type="entry name" value="Cyt_c-like_dom_sf"/>
</dbReference>
<dbReference type="Pfam" id="PF00034">
    <property type="entry name" value="Cytochrom_C"/>
    <property type="match status" value="2"/>
</dbReference>
<evidence type="ECO:0000256" key="1">
    <source>
        <dbReference type="ARBA" id="ARBA00022617"/>
    </source>
</evidence>
<dbReference type="Proteomes" id="UP000466024">
    <property type="component" value="Unassembled WGS sequence"/>
</dbReference>
<dbReference type="GO" id="GO:0020037">
    <property type="term" value="F:heme binding"/>
    <property type="evidence" value="ECO:0007669"/>
    <property type="project" value="InterPro"/>
</dbReference>
<feature type="domain" description="Cytochrome c" evidence="5">
    <location>
        <begin position="612"/>
        <end position="716"/>
    </location>
</feature>
<reference evidence="6 7" key="1">
    <citation type="submission" date="2019-08" db="EMBL/GenBank/DDBJ databases">
        <title>Bioinformatics analysis of the strain L3 and L5.</title>
        <authorList>
            <person name="Li X."/>
        </authorList>
    </citation>
    <scope>NUCLEOTIDE SEQUENCE [LARGE SCALE GENOMIC DNA]</scope>
    <source>
        <strain evidence="6 7">L3</strain>
    </source>
</reference>
<dbReference type="InterPro" id="IPR037165">
    <property type="entry name" value="AldOxase/xan_DH_Mopterin-bd_sf"/>
</dbReference>
<accession>A0A640WIK7</accession>
<dbReference type="EMBL" id="VTPX01000001">
    <property type="protein sequence ID" value="KAA0020381.1"/>
    <property type="molecule type" value="Genomic_DNA"/>
</dbReference>
<organism evidence="6 7">
    <name type="scientific">Salinicola corii</name>
    <dbReference type="NCBI Taxonomy" id="2606937"/>
    <lineage>
        <taxon>Bacteria</taxon>
        <taxon>Pseudomonadati</taxon>
        <taxon>Pseudomonadota</taxon>
        <taxon>Gammaproteobacteria</taxon>
        <taxon>Oceanospirillales</taxon>
        <taxon>Halomonadaceae</taxon>
        <taxon>Salinicola</taxon>
    </lineage>
</organism>
<keyword evidence="1 4" id="KW-0349">Heme</keyword>
<protein>
    <submittedName>
        <fullName evidence="6">C-type cytochrome</fullName>
    </submittedName>
</protein>
<keyword evidence="7" id="KW-1185">Reference proteome</keyword>
<dbReference type="PROSITE" id="PS51007">
    <property type="entry name" value="CYTC"/>
    <property type="match status" value="3"/>
</dbReference>
<dbReference type="PANTHER" id="PTHR35008:SF8">
    <property type="entry name" value="ALCOHOL DEHYDROGENASE CYTOCHROME C SUBUNIT"/>
    <property type="match status" value="1"/>
</dbReference>
<dbReference type="SUPFAM" id="SSF46626">
    <property type="entry name" value="Cytochrome c"/>
    <property type="match status" value="3"/>
</dbReference>
<dbReference type="PANTHER" id="PTHR35008">
    <property type="entry name" value="BLL4482 PROTEIN-RELATED"/>
    <property type="match status" value="1"/>
</dbReference>
<dbReference type="SUPFAM" id="SSF56003">
    <property type="entry name" value="Molybdenum cofactor-binding domain"/>
    <property type="match status" value="1"/>
</dbReference>
<dbReference type="GO" id="GO:0009055">
    <property type="term" value="F:electron transfer activity"/>
    <property type="evidence" value="ECO:0007669"/>
    <property type="project" value="InterPro"/>
</dbReference>
<dbReference type="GO" id="GO:0016491">
    <property type="term" value="F:oxidoreductase activity"/>
    <property type="evidence" value="ECO:0007669"/>
    <property type="project" value="InterPro"/>
</dbReference>
<comment type="caution">
    <text evidence="6">The sequence shown here is derived from an EMBL/GenBank/DDBJ whole genome shotgun (WGS) entry which is preliminary data.</text>
</comment>
<sequence>MRSPSASRAGRPPLPGHFDDRLGLLRYAVVIRPPSVSFHQGDFNCSRLLDIDHASLGEWSAQVAVVELGNFVAVVAADPDLARHAVRRLRLHWEASSALADVAGQADRNEGENGSTLNAHRPGTMARRYGWPNRLRWGERAGWVVADVLPTRASLWVDTATSDALRDDLSTLLALAPAAISLFSERSDHGGLSLGRLACDDAAADAALISRHIEAPIAIWLDADYQRDVDALGLAETWDVEASGAHALDAVSQQYGMARHAPAMALLLTGLTELERSPAPASRPAESPYRRANPVVKVGDQGGGSDGMRVFAEESFLDEWSRQQTSDPLELRLRHLDDSRGQALIEAVRQRAEWRPVPTSGATIDCSTPLTGRGFAYCHLPDTNGEWESGTRSAWIADVTVDPVTGNVQLTRLVVGQDAGESVNSEALTSALRQQLLPESSLLLRHDGGIDEWGDPTVTPRSMLPAIDTLTLNTSGVPPAVTTDALTPGGVDSGWVDARAHFNAQTLAPGTAAIANALCDATGLRFREPPFTAARIRAGLREQAAADSDQAPDFGRRPESTLFGTRRRRRRRWTSAVVASLLTLGGAAATVLPWKASIAPIPRPASDLYSEAAIERGRLVAEAGDCAVCHTADEDGVANAGGRAFETPFGTVFSTNITPDEATGIGNWSFGAFERAMRHGISRDGHHLYPAFPYTAFAKLSDTDMQSLYAYLMTQPAVPSRSIENDIRFPFNIRGLMAGWNLLNHDPKPFTPDPTQSALWNRGAYLAEGVGHCSACHSPRNAMGAEKRGDDYFAGALIDGWEAPALSQLSKSPVPWSESALYDYLRTGRAAQHGVAAGPMAPVVAGLGELPESDVRAIAHYVASFMPTAIDAAQASDLADEHVALTAAAPPGFDAGERLYRGACASCHEGGDVPVYSRAETSLALNTNLHSDRPDNVIQTILDGVVAPHSRAGNAGDMPGFRADFSDSQLTALVSYLRGRFAPDQPAWEHLSERIGELRGEAVP</sequence>
<feature type="domain" description="Cytochrome c" evidence="5">
    <location>
        <begin position="758"/>
        <end position="866"/>
    </location>
</feature>
<evidence type="ECO:0000256" key="4">
    <source>
        <dbReference type="PROSITE-ProRule" id="PRU00433"/>
    </source>
</evidence>
<name>A0A640WIK7_9GAMM</name>
<dbReference type="GO" id="GO:0046872">
    <property type="term" value="F:metal ion binding"/>
    <property type="evidence" value="ECO:0007669"/>
    <property type="project" value="UniProtKB-KW"/>
</dbReference>
<keyword evidence="2 4" id="KW-0479">Metal-binding</keyword>
<feature type="domain" description="Cytochrome c" evidence="5">
    <location>
        <begin position="891"/>
        <end position="981"/>
    </location>
</feature>
<evidence type="ECO:0000313" key="6">
    <source>
        <dbReference type="EMBL" id="KAA0020381.1"/>
    </source>
</evidence>
<dbReference type="InterPro" id="IPR051459">
    <property type="entry name" value="Cytochrome_c-type_DH"/>
</dbReference>